<organism evidence="2 3">
    <name type="scientific">Tsuneonella suprasediminis</name>
    <dbReference type="NCBI Taxonomy" id="2306996"/>
    <lineage>
        <taxon>Bacteria</taxon>
        <taxon>Pseudomonadati</taxon>
        <taxon>Pseudomonadota</taxon>
        <taxon>Alphaproteobacteria</taxon>
        <taxon>Sphingomonadales</taxon>
        <taxon>Erythrobacteraceae</taxon>
        <taxon>Tsuneonella</taxon>
    </lineage>
</organism>
<gene>
    <name evidence="2" type="ORF">D6858_13475</name>
</gene>
<accession>A0A419QZE7</accession>
<evidence type="ECO:0000313" key="3">
    <source>
        <dbReference type="Proteomes" id="UP000284322"/>
    </source>
</evidence>
<dbReference type="OrthoDB" id="7426533at2"/>
<comment type="caution">
    <text evidence="2">The sequence shown here is derived from an EMBL/GenBank/DDBJ whole genome shotgun (WGS) entry which is preliminary data.</text>
</comment>
<dbReference type="Proteomes" id="UP000284322">
    <property type="component" value="Unassembled WGS sequence"/>
</dbReference>
<feature type="chain" id="PRO_5019493745" evidence="1">
    <location>
        <begin position="24"/>
        <end position="142"/>
    </location>
</feature>
<dbReference type="PROSITE" id="PS51257">
    <property type="entry name" value="PROKAR_LIPOPROTEIN"/>
    <property type="match status" value="1"/>
</dbReference>
<dbReference type="RefSeq" id="WP_120111567.1">
    <property type="nucleotide sequence ID" value="NZ_RAHJ01000021.1"/>
</dbReference>
<proteinExistence type="predicted"/>
<sequence length="142" mass="15112">MRKYATLVGLVGASILTGCGSSADQSATAPQVETQAGGQTVKLPADFPSDIALPEDTRLVLASTPVPGDVFIEGRSRQSAEAIIEGFTKRLSDAGYVLTDRAEITDPLEIYFEGKQVQGGNIRVRDDGADRDFMLTYTKAGQ</sequence>
<name>A0A419QZE7_9SPHN</name>
<feature type="signal peptide" evidence="1">
    <location>
        <begin position="1"/>
        <end position="23"/>
    </location>
</feature>
<dbReference type="AlphaFoldDB" id="A0A419QZE7"/>
<reference evidence="2 3" key="1">
    <citation type="submission" date="2018-09" db="EMBL/GenBank/DDBJ databases">
        <title>Altererythrobacter sp.Ery1 and Ery12, the genome sequencing of novel strains in genus Alterythrobacter.</title>
        <authorList>
            <person name="Cheng H."/>
            <person name="Wu Y.-H."/>
            <person name="Fang C."/>
            <person name="Xu X.-W."/>
        </authorList>
    </citation>
    <scope>NUCLEOTIDE SEQUENCE [LARGE SCALE GENOMIC DNA]</scope>
    <source>
        <strain evidence="2 3">Ery12</strain>
    </source>
</reference>
<evidence type="ECO:0000313" key="2">
    <source>
        <dbReference type="EMBL" id="RJX65979.1"/>
    </source>
</evidence>
<keyword evidence="1" id="KW-0732">Signal</keyword>
<protein>
    <submittedName>
        <fullName evidence="2">Uncharacterized protein</fullName>
    </submittedName>
</protein>
<evidence type="ECO:0000256" key="1">
    <source>
        <dbReference type="SAM" id="SignalP"/>
    </source>
</evidence>
<keyword evidence="3" id="KW-1185">Reference proteome</keyword>
<dbReference type="EMBL" id="RAHJ01000021">
    <property type="protein sequence ID" value="RJX65979.1"/>
    <property type="molecule type" value="Genomic_DNA"/>
</dbReference>